<evidence type="ECO:0000256" key="1">
    <source>
        <dbReference type="SAM" id="Coils"/>
    </source>
</evidence>
<feature type="compositionally biased region" description="Basic and acidic residues" evidence="2">
    <location>
        <begin position="157"/>
        <end position="171"/>
    </location>
</feature>
<proteinExistence type="predicted"/>
<feature type="compositionally biased region" description="Low complexity" evidence="2">
    <location>
        <begin position="39"/>
        <end position="73"/>
    </location>
</feature>
<feature type="compositionally biased region" description="Polar residues" evidence="2">
    <location>
        <begin position="20"/>
        <end position="38"/>
    </location>
</feature>
<protein>
    <submittedName>
        <fullName evidence="3">Uncharacterized protein</fullName>
    </submittedName>
</protein>
<evidence type="ECO:0000256" key="2">
    <source>
        <dbReference type="SAM" id="MobiDB-lite"/>
    </source>
</evidence>
<dbReference type="EMBL" id="LGTL01000004">
    <property type="protein sequence ID" value="KPA83027.1"/>
    <property type="molecule type" value="Genomic_DNA"/>
</dbReference>
<dbReference type="RefSeq" id="XP_015661466.1">
    <property type="nucleotide sequence ID" value="XM_015799864.1"/>
</dbReference>
<gene>
    <name evidence="3" type="ORF">ABB37_02755</name>
</gene>
<dbReference type="VEuPathDB" id="TriTrypDB:LpyrH10_04_3050"/>
<feature type="compositionally biased region" description="Low complexity" evidence="2">
    <location>
        <begin position="172"/>
        <end position="210"/>
    </location>
</feature>
<dbReference type="OrthoDB" id="252783at2759"/>
<comment type="caution">
    <text evidence="3">The sequence shown here is derived from an EMBL/GenBank/DDBJ whole genome shotgun (WGS) entry which is preliminary data.</text>
</comment>
<dbReference type="GeneID" id="26903046"/>
<organism evidence="3 4">
    <name type="scientific">Leptomonas pyrrhocoris</name>
    <name type="common">Firebug parasite</name>
    <dbReference type="NCBI Taxonomy" id="157538"/>
    <lineage>
        <taxon>Eukaryota</taxon>
        <taxon>Discoba</taxon>
        <taxon>Euglenozoa</taxon>
        <taxon>Kinetoplastea</taxon>
        <taxon>Metakinetoplastina</taxon>
        <taxon>Trypanosomatida</taxon>
        <taxon>Trypanosomatidae</taxon>
        <taxon>Leishmaniinae</taxon>
        <taxon>Leptomonas</taxon>
    </lineage>
</organism>
<reference evidence="3 4" key="1">
    <citation type="submission" date="2015-07" db="EMBL/GenBank/DDBJ databases">
        <title>High-quality genome of monoxenous trypanosomatid Leptomonas pyrrhocoris.</title>
        <authorList>
            <person name="Flegontov P."/>
            <person name="Butenko A."/>
            <person name="Firsov S."/>
            <person name="Vlcek C."/>
            <person name="Logacheva M.D."/>
            <person name="Field M."/>
            <person name="Filatov D."/>
            <person name="Flegontova O."/>
            <person name="Gerasimov E."/>
            <person name="Jackson A.P."/>
            <person name="Kelly S."/>
            <person name="Opperdoes F."/>
            <person name="O'Reilly A."/>
            <person name="Votypka J."/>
            <person name="Yurchenko V."/>
            <person name="Lukes J."/>
        </authorList>
    </citation>
    <scope>NUCLEOTIDE SEQUENCE [LARGE SCALE GENOMIC DNA]</scope>
    <source>
        <strain evidence="3">H10</strain>
    </source>
</reference>
<keyword evidence="1" id="KW-0175">Coiled coil</keyword>
<feature type="compositionally biased region" description="Basic and acidic residues" evidence="2">
    <location>
        <begin position="97"/>
        <end position="110"/>
    </location>
</feature>
<feature type="compositionally biased region" description="Basic and acidic residues" evidence="2">
    <location>
        <begin position="230"/>
        <end position="240"/>
    </location>
</feature>
<feature type="coiled-coil region" evidence="1">
    <location>
        <begin position="451"/>
        <end position="562"/>
    </location>
</feature>
<evidence type="ECO:0000313" key="3">
    <source>
        <dbReference type="EMBL" id="KPA83027.1"/>
    </source>
</evidence>
<feature type="compositionally biased region" description="Acidic residues" evidence="2">
    <location>
        <begin position="111"/>
        <end position="132"/>
    </location>
</feature>
<dbReference type="AlphaFoldDB" id="A0A0M9G5Y3"/>
<feature type="compositionally biased region" description="Low complexity" evidence="2">
    <location>
        <begin position="241"/>
        <end position="255"/>
    </location>
</feature>
<evidence type="ECO:0000313" key="4">
    <source>
        <dbReference type="Proteomes" id="UP000037923"/>
    </source>
</evidence>
<accession>A0A0M9G5Y3</accession>
<sequence>MPPAPAPAPRLARSLAEDFVNSTSTSPLAATAESNNKNSSPLSSVASPLNSAAAAAPYVSAASAGPAAATDAAALPTTSPLHASAVFGYYSESSDAEENKGDEHNERVEYDIEEVEEYEEEEDDCTEEDEQVSESKADPPPTLDNVLQRIFRAYSDSPDRHSTEPPSDRRAAAAASPPAHDPSQGSSSATRVASSAAAATATAASNSTHSLIQRAAELYRQHRLHQAQQLDHHSPFRTSDEAASSETSMSTSPPTVELNADTESDTLDSSDSSDSYLSPAAAYAALNTENTALFASRAAFSTAAAAAAAMAAAGVGTTSASPSPPATGVNSSAAPAALPSVNSSSFDQLEMTYRRLLLLQRGVEYVVERTGIERFPPPLPHQDKAQALAQQRNRLVARDVELRSAPPGGATLDDVRGREAAAVEAAVASMEAKFAAALLFARPVIDRGAAMDDRRRLLSEKERELARQREARIIVEREVTKLEEVLNDRKERLKKREADHNARLRQHNEQQNAAQQQIGEVEQLSKQVSSWLAILEERDRRLARKEKRLQRVQADLARRNEDVVMWKKATQKVKQIPPPPSPPRIS</sequence>
<dbReference type="Proteomes" id="UP000037923">
    <property type="component" value="Unassembled WGS sequence"/>
</dbReference>
<feature type="region of interest" description="Disordered" evidence="2">
    <location>
        <begin position="19"/>
        <end position="73"/>
    </location>
</feature>
<name>A0A0M9G5Y3_LEPPY</name>
<keyword evidence="4" id="KW-1185">Reference proteome</keyword>
<feature type="region of interest" description="Disordered" evidence="2">
    <location>
        <begin position="92"/>
        <end position="273"/>
    </location>
</feature>
<dbReference type="OMA" id="WKRATQR"/>
<feature type="region of interest" description="Disordered" evidence="2">
    <location>
        <begin position="316"/>
        <end position="335"/>
    </location>
</feature>